<dbReference type="STRING" id="554065.E1ZJE2"/>
<dbReference type="OrthoDB" id="20872at2759"/>
<proteinExistence type="predicted"/>
<name>E1ZJE2_CHLVA</name>
<dbReference type="InterPro" id="IPR002110">
    <property type="entry name" value="Ankyrin_rpt"/>
</dbReference>
<dbReference type="eggNOG" id="KOG0507">
    <property type="taxonomic scope" value="Eukaryota"/>
</dbReference>
<dbReference type="PANTHER" id="PTHR24198">
    <property type="entry name" value="ANKYRIN REPEAT AND PROTEIN KINASE DOMAIN-CONTAINING PROTEIN"/>
    <property type="match status" value="1"/>
</dbReference>
<organism evidence="4">
    <name type="scientific">Chlorella variabilis</name>
    <name type="common">Green alga</name>
    <dbReference type="NCBI Taxonomy" id="554065"/>
    <lineage>
        <taxon>Eukaryota</taxon>
        <taxon>Viridiplantae</taxon>
        <taxon>Chlorophyta</taxon>
        <taxon>core chlorophytes</taxon>
        <taxon>Trebouxiophyceae</taxon>
        <taxon>Chlorellales</taxon>
        <taxon>Chlorellaceae</taxon>
        <taxon>Chlorella clade</taxon>
        <taxon>Chlorella</taxon>
    </lineage>
</organism>
<evidence type="ECO:0000256" key="2">
    <source>
        <dbReference type="ARBA" id="ARBA00023043"/>
    </source>
</evidence>
<protein>
    <submittedName>
        <fullName evidence="3">Uncharacterized protein</fullName>
    </submittedName>
</protein>
<keyword evidence="4" id="KW-1185">Reference proteome</keyword>
<keyword evidence="1" id="KW-0677">Repeat</keyword>
<sequence length="203" mass="20984">MAAPLFAAAEAGDEAEVRRLLAAGARADQAADQAVASEVADSVRWLPLHVASSSGHEGVVKLLLEAAPATALVADSQGRTALHLAARSWNVPSWWPPAATVAVVRLLLSAAPAAAAMLDVNKQAPIHHAASRSNTAAVQLLLEAAPELAFAPHAFGETPLQLALGHGYQHTPEHYVETARCLVRAAPAVQPSLDILLHAVAAS</sequence>
<dbReference type="PANTHER" id="PTHR24198:SF165">
    <property type="entry name" value="ANKYRIN REPEAT-CONTAINING PROTEIN-RELATED"/>
    <property type="match status" value="1"/>
</dbReference>
<keyword evidence="2" id="KW-0040">ANK repeat</keyword>
<dbReference type="Proteomes" id="UP000008141">
    <property type="component" value="Unassembled WGS sequence"/>
</dbReference>
<accession>E1ZJE2</accession>
<dbReference type="RefSeq" id="XP_005845946.1">
    <property type="nucleotide sequence ID" value="XM_005845884.1"/>
</dbReference>
<evidence type="ECO:0000313" key="3">
    <source>
        <dbReference type="EMBL" id="EFN53844.1"/>
    </source>
</evidence>
<dbReference type="AlphaFoldDB" id="E1ZJE2"/>
<dbReference type="InterPro" id="IPR036770">
    <property type="entry name" value="Ankyrin_rpt-contain_sf"/>
</dbReference>
<reference evidence="3 4" key="1">
    <citation type="journal article" date="2010" name="Plant Cell">
        <title>The Chlorella variabilis NC64A genome reveals adaptation to photosymbiosis, coevolution with viruses, and cryptic sex.</title>
        <authorList>
            <person name="Blanc G."/>
            <person name="Duncan G."/>
            <person name="Agarkova I."/>
            <person name="Borodovsky M."/>
            <person name="Gurnon J."/>
            <person name="Kuo A."/>
            <person name="Lindquist E."/>
            <person name="Lucas S."/>
            <person name="Pangilinan J."/>
            <person name="Polle J."/>
            <person name="Salamov A."/>
            <person name="Terry A."/>
            <person name="Yamada T."/>
            <person name="Dunigan D.D."/>
            <person name="Grigoriev I.V."/>
            <person name="Claverie J.M."/>
            <person name="Van Etten J.L."/>
        </authorList>
    </citation>
    <scope>NUCLEOTIDE SEQUENCE [LARGE SCALE GENOMIC DNA]</scope>
    <source>
        <strain evidence="3 4">NC64A</strain>
    </source>
</reference>
<dbReference type="GeneID" id="17353522"/>
<dbReference type="SMART" id="SM00248">
    <property type="entry name" value="ANK"/>
    <property type="match status" value="4"/>
</dbReference>
<dbReference type="InParanoid" id="E1ZJE2"/>
<evidence type="ECO:0000256" key="1">
    <source>
        <dbReference type="ARBA" id="ARBA00022737"/>
    </source>
</evidence>
<dbReference type="Pfam" id="PF12796">
    <property type="entry name" value="Ank_2"/>
    <property type="match status" value="2"/>
</dbReference>
<dbReference type="EMBL" id="GL433849">
    <property type="protein sequence ID" value="EFN53844.1"/>
    <property type="molecule type" value="Genomic_DNA"/>
</dbReference>
<dbReference type="SUPFAM" id="SSF48403">
    <property type="entry name" value="Ankyrin repeat"/>
    <property type="match status" value="1"/>
</dbReference>
<evidence type="ECO:0000313" key="4">
    <source>
        <dbReference type="Proteomes" id="UP000008141"/>
    </source>
</evidence>
<dbReference type="Gene3D" id="1.25.40.20">
    <property type="entry name" value="Ankyrin repeat-containing domain"/>
    <property type="match status" value="2"/>
</dbReference>
<dbReference type="KEGG" id="cvr:CHLNCDRAFT_135929"/>
<gene>
    <name evidence="3" type="ORF">CHLNCDRAFT_135929</name>
</gene>